<dbReference type="Pfam" id="PF10112">
    <property type="entry name" value="Halogen_Hydrol"/>
    <property type="match status" value="1"/>
</dbReference>
<dbReference type="GeneID" id="303194999"/>
<dbReference type="InterPro" id="IPR018770">
    <property type="entry name" value="ChloroindolylP_hydrolase"/>
</dbReference>
<organism evidence="1 2">
    <name type="scientific">Pseudolactococcus laudensis</name>
    <dbReference type="NCBI Taxonomy" id="1494461"/>
    <lineage>
        <taxon>Bacteria</taxon>
        <taxon>Bacillati</taxon>
        <taxon>Bacillota</taxon>
        <taxon>Bacilli</taxon>
        <taxon>Lactobacillales</taxon>
        <taxon>Streptococcaceae</taxon>
        <taxon>Pseudolactococcus</taxon>
    </lineage>
</organism>
<dbReference type="Proteomes" id="UP000530186">
    <property type="component" value="Unassembled WGS sequence"/>
</dbReference>
<protein>
    <submittedName>
        <fullName evidence="1">5-bromo-4-chloroindolyl phosphate hydrolysis family protein</fullName>
    </submittedName>
</protein>
<accession>A0A7V8SJS4</accession>
<dbReference type="RefSeq" id="WP_180746821.1">
    <property type="nucleotide sequence ID" value="NZ_CBCRWQ010000008.1"/>
</dbReference>
<gene>
    <name evidence="1" type="ORF">HZR21_05660</name>
</gene>
<sequence>MKLITILIIIAVVLVLWLIHDYKKDKKNPNLIETYHEKGLSDQDITIFRQTMRDAKAQIKTWESAVKHDSELQIIENVTGGLKSAKKLFQLIVKHPKMALTNHDFLYKQLPTMVELTETYDNVKSVDRLDQDLKIESQKVIRKLSEKIAKTYELELSDDIEKIKNEVENG</sequence>
<evidence type="ECO:0000313" key="1">
    <source>
        <dbReference type="EMBL" id="MBA0016633.1"/>
    </source>
</evidence>
<evidence type="ECO:0000313" key="2">
    <source>
        <dbReference type="Proteomes" id="UP000530186"/>
    </source>
</evidence>
<comment type="caution">
    <text evidence="1">The sequence shown here is derived from an EMBL/GenBank/DDBJ whole genome shotgun (WGS) entry which is preliminary data.</text>
</comment>
<reference evidence="1 2" key="1">
    <citation type="submission" date="2020-07" db="EMBL/GenBank/DDBJ databases">
        <authorList>
            <person name="Hilgarth M."/>
            <person name="Werum V."/>
            <person name="Vogel R.F."/>
        </authorList>
    </citation>
    <scope>NUCLEOTIDE SEQUENCE [LARGE SCALE GENOMIC DNA]</scope>
    <source>
        <strain evidence="1 2">DSM 28961</strain>
    </source>
</reference>
<name>A0A7V8SJS4_9LACT</name>
<keyword evidence="2" id="KW-1185">Reference proteome</keyword>
<dbReference type="EMBL" id="JACBNY010000007">
    <property type="protein sequence ID" value="MBA0016633.1"/>
    <property type="molecule type" value="Genomic_DNA"/>
</dbReference>
<proteinExistence type="predicted"/>
<dbReference type="AlphaFoldDB" id="A0A7V8SJS4"/>